<evidence type="ECO:0000313" key="3">
    <source>
        <dbReference type="EMBL" id="CAI2372846.1"/>
    </source>
</evidence>
<dbReference type="Pfam" id="PF00244">
    <property type="entry name" value="14-3-3"/>
    <property type="match status" value="1"/>
</dbReference>
<organism evidence="3 4">
    <name type="scientific">Euplotes crassus</name>
    <dbReference type="NCBI Taxonomy" id="5936"/>
    <lineage>
        <taxon>Eukaryota</taxon>
        <taxon>Sar</taxon>
        <taxon>Alveolata</taxon>
        <taxon>Ciliophora</taxon>
        <taxon>Intramacronucleata</taxon>
        <taxon>Spirotrichea</taxon>
        <taxon>Hypotrichia</taxon>
        <taxon>Euplotida</taxon>
        <taxon>Euplotidae</taxon>
        <taxon>Moneuplotes</taxon>
    </lineage>
</organism>
<dbReference type="Proteomes" id="UP001295684">
    <property type="component" value="Unassembled WGS sequence"/>
</dbReference>
<sequence length="101" mass="12127">MQYKVQIEDELFELFRNIMNLLYYHLLPNTSDSEEKVAYLKMKYPSEFAKASDKYNTVQECKNCYEEAQEIAERDLEPIHPTRLSLFLNFSVFNYEILNEP</sequence>
<keyword evidence="4" id="KW-1185">Reference proteome</keyword>
<evidence type="ECO:0000259" key="2">
    <source>
        <dbReference type="Pfam" id="PF00244"/>
    </source>
</evidence>
<dbReference type="AlphaFoldDB" id="A0AAD2CVN8"/>
<dbReference type="InterPro" id="IPR000308">
    <property type="entry name" value="14-3-3"/>
</dbReference>
<evidence type="ECO:0000313" key="4">
    <source>
        <dbReference type="Proteomes" id="UP001295684"/>
    </source>
</evidence>
<dbReference type="Gene3D" id="1.20.190.20">
    <property type="entry name" value="14-3-3 domain"/>
    <property type="match status" value="1"/>
</dbReference>
<feature type="domain" description="14-3-3" evidence="2">
    <location>
        <begin position="2"/>
        <end position="101"/>
    </location>
</feature>
<dbReference type="InterPro" id="IPR023410">
    <property type="entry name" value="14-3-3_domain"/>
</dbReference>
<protein>
    <recommendedName>
        <fullName evidence="2">14-3-3 domain-containing protein</fullName>
    </recommendedName>
</protein>
<dbReference type="PRINTS" id="PR00305">
    <property type="entry name" value="1433ZETA"/>
</dbReference>
<dbReference type="EMBL" id="CAMPGE010014156">
    <property type="protein sequence ID" value="CAI2372846.1"/>
    <property type="molecule type" value="Genomic_DNA"/>
</dbReference>
<comment type="similarity">
    <text evidence="1">Belongs to the 14-3-3 family.</text>
</comment>
<accession>A0AAD2CVN8</accession>
<evidence type="ECO:0000256" key="1">
    <source>
        <dbReference type="ARBA" id="ARBA00006141"/>
    </source>
</evidence>
<gene>
    <name evidence="3" type="ORF">ECRASSUSDP1_LOCUS14180</name>
</gene>
<dbReference type="PANTHER" id="PTHR18860">
    <property type="entry name" value="14-3-3 PROTEIN"/>
    <property type="match status" value="1"/>
</dbReference>
<dbReference type="SUPFAM" id="SSF48445">
    <property type="entry name" value="14-3-3 protein"/>
    <property type="match status" value="1"/>
</dbReference>
<comment type="caution">
    <text evidence="3">The sequence shown here is derived from an EMBL/GenBank/DDBJ whole genome shotgun (WGS) entry which is preliminary data.</text>
</comment>
<dbReference type="InterPro" id="IPR036815">
    <property type="entry name" value="14-3-3_dom_sf"/>
</dbReference>
<reference evidence="3" key="1">
    <citation type="submission" date="2023-07" db="EMBL/GenBank/DDBJ databases">
        <authorList>
            <consortium name="AG Swart"/>
            <person name="Singh M."/>
            <person name="Singh A."/>
            <person name="Seah K."/>
            <person name="Emmerich C."/>
        </authorList>
    </citation>
    <scope>NUCLEOTIDE SEQUENCE</scope>
    <source>
        <strain evidence="3">DP1</strain>
    </source>
</reference>
<name>A0AAD2CVN8_EUPCR</name>
<proteinExistence type="inferred from homology"/>